<dbReference type="EMBL" id="JAIWYP010000013">
    <property type="protein sequence ID" value="KAH3715973.1"/>
    <property type="molecule type" value="Genomic_DNA"/>
</dbReference>
<gene>
    <name evidence="1" type="ORF">DPMN_058689</name>
</gene>
<keyword evidence="2" id="KW-1185">Reference proteome</keyword>
<protein>
    <submittedName>
        <fullName evidence="1">Uncharacterized protein</fullName>
    </submittedName>
</protein>
<sequence length="339" mass="38606">MNANVIDDVVSGYLKRHPNAYRDISQMFIFLCGFNISTANKLSTLMNELDVNSDYQSDFQDCILSGYKEAVANKNTPIHLHLSHFDFQVFYNEDLMQIWTLNTSRARSLKVGWLMSYRHVTIRSQYASYIKLHLITCSSTWLRSLLSTLLTLDHKVEFELFWCKITSLDHVVKRTLRGSGMSSCVGDAVSETDILEKVAVSIMTDINNTCTFQVSRDCPGLWETLHSKNVNCLSIMDMFYSLWMCAGLKVYHVPSSLSRSLASLSQLKTLTMLLSVYIDLQLPPSLKHLNVYYDILSSSELRHLMNKLSACAQSILCILEFGCGNEITKYKVNIIPPEE</sequence>
<proteinExistence type="predicted"/>
<name>A0A9D4C275_DREPO</name>
<evidence type="ECO:0000313" key="2">
    <source>
        <dbReference type="Proteomes" id="UP000828390"/>
    </source>
</evidence>
<comment type="caution">
    <text evidence="1">The sequence shown here is derived from an EMBL/GenBank/DDBJ whole genome shotgun (WGS) entry which is preliminary data.</text>
</comment>
<reference evidence="1" key="2">
    <citation type="submission" date="2020-11" db="EMBL/GenBank/DDBJ databases">
        <authorList>
            <person name="McCartney M.A."/>
            <person name="Auch B."/>
            <person name="Kono T."/>
            <person name="Mallez S."/>
            <person name="Becker A."/>
            <person name="Gohl D.M."/>
            <person name="Silverstein K.A.T."/>
            <person name="Koren S."/>
            <person name="Bechman K.B."/>
            <person name="Herman A."/>
            <person name="Abrahante J.E."/>
            <person name="Garbe J."/>
        </authorList>
    </citation>
    <scope>NUCLEOTIDE SEQUENCE</scope>
    <source>
        <strain evidence="1">Duluth1</strain>
        <tissue evidence="1">Whole animal</tissue>
    </source>
</reference>
<evidence type="ECO:0000313" key="1">
    <source>
        <dbReference type="EMBL" id="KAH3715973.1"/>
    </source>
</evidence>
<dbReference type="AlphaFoldDB" id="A0A9D4C275"/>
<dbReference type="Proteomes" id="UP000828390">
    <property type="component" value="Unassembled WGS sequence"/>
</dbReference>
<accession>A0A9D4C275</accession>
<reference evidence="1" key="1">
    <citation type="journal article" date="2019" name="bioRxiv">
        <title>The Genome of the Zebra Mussel, Dreissena polymorpha: A Resource for Invasive Species Research.</title>
        <authorList>
            <person name="McCartney M.A."/>
            <person name="Auch B."/>
            <person name="Kono T."/>
            <person name="Mallez S."/>
            <person name="Zhang Y."/>
            <person name="Obille A."/>
            <person name="Becker A."/>
            <person name="Abrahante J.E."/>
            <person name="Garbe J."/>
            <person name="Badalamenti J.P."/>
            <person name="Herman A."/>
            <person name="Mangelson H."/>
            <person name="Liachko I."/>
            <person name="Sullivan S."/>
            <person name="Sone E.D."/>
            <person name="Koren S."/>
            <person name="Silverstein K.A.T."/>
            <person name="Beckman K.B."/>
            <person name="Gohl D.M."/>
        </authorList>
    </citation>
    <scope>NUCLEOTIDE SEQUENCE</scope>
    <source>
        <strain evidence="1">Duluth1</strain>
        <tissue evidence="1">Whole animal</tissue>
    </source>
</reference>
<organism evidence="1 2">
    <name type="scientific">Dreissena polymorpha</name>
    <name type="common">Zebra mussel</name>
    <name type="synonym">Mytilus polymorpha</name>
    <dbReference type="NCBI Taxonomy" id="45954"/>
    <lineage>
        <taxon>Eukaryota</taxon>
        <taxon>Metazoa</taxon>
        <taxon>Spiralia</taxon>
        <taxon>Lophotrochozoa</taxon>
        <taxon>Mollusca</taxon>
        <taxon>Bivalvia</taxon>
        <taxon>Autobranchia</taxon>
        <taxon>Heteroconchia</taxon>
        <taxon>Euheterodonta</taxon>
        <taxon>Imparidentia</taxon>
        <taxon>Neoheterodontei</taxon>
        <taxon>Myida</taxon>
        <taxon>Dreissenoidea</taxon>
        <taxon>Dreissenidae</taxon>
        <taxon>Dreissena</taxon>
    </lineage>
</organism>